<keyword evidence="6 12" id="KW-0472">Membrane</keyword>
<keyword evidence="7" id="KW-0143">Chaperone</keyword>
<evidence type="ECO:0000256" key="5">
    <source>
        <dbReference type="ARBA" id="ARBA00022989"/>
    </source>
</evidence>
<keyword evidence="2" id="KW-1003">Cell membrane</keyword>
<keyword evidence="11" id="KW-0413">Isomerase</keyword>
<keyword evidence="11" id="KW-0697">Rotamase</keyword>
<evidence type="ECO:0000256" key="7">
    <source>
        <dbReference type="ARBA" id="ARBA00023186"/>
    </source>
</evidence>
<dbReference type="Pfam" id="PF13616">
    <property type="entry name" value="Rotamase_3"/>
    <property type="match status" value="1"/>
</dbReference>
<dbReference type="InterPro" id="IPR023058">
    <property type="entry name" value="PPIase_PpiC_CS"/>
</dbReference>
<protein>
    <recommendedName>
        <fullName evidence="9">Periplasmic chaperone PpiD</fullName>
    </recommendedName>
    <alternativeName>
        <fullName evidence="10">Periplasmic folding chaperone</fullName>
    </alternativeName>
</protein>
<feature type="transmembrane region" description="Helical" evidence="12">
    <location>
        <begin position="14"/>
        <end position="33"/>
    </location>
</feature>
<feature type="non-terminal residue" evidence="14">
    <location>
        <position position="366"/>
    </location>
</feature>
<dbReference type="Proteomes" id="UP000318509">
    <property type="component" value="Unassembled WGS sequence"/>
</dbReference>
<dbReference type="Gene3D" id="3.10.50.40">
    <property type="match status" value="1"/>
</dbReference>
<dbReference type="InterPro" id="IPR052029">
    <property type="entry name" value="PpiD_chaperone"/>
</dbReference>
<dbReference type="PROSITE" id="PS50198">
    <property type="entry name" value="PPIC_PPIASE_2"/>
    <property type="match status" value="1"/>
</dbReference>
<dbReference type="SUPFAM" id="SSF54534">
    <property type="entry name" value="FKBP-like"/>
    <property type="match status" value="1"/>
</dbReference>
<dbReference type="PANTHER" id="PTHR47529:SF1">
    <property type="entry name" value="PERIPLASMIC CHAPERONE PPID"/>
    <property type="match status" value="1"/>
</dbReference>
<organism evidence="14 15">
    <name type="scientific">Candidatus Segetimicrobium genomatis</name>
    <dbReference type="NCBI Taxonomy" id="2569760"/>
    <lineage>
        <taxon>Bacteria</taxon>
        <taxon>Bacillati</taxon>
        <taxon>Candidatus Sysuimicrobiota</taxon>
        <taxon>Candidatus Sysuimicrobiia</taxon>
        <taxon>Candidatus Sysuimicrobiales</taxon>
        <taxon>Candidatus Segetimicrobiaceae</taxon>
        <taxon>Candidatus Segetimicrobium</taxon>
    </lineage>
</organism>
<comment type="subcellular location">
    <subcellularLocation>
        <location evidence="1">Cell inner membrane</location>
        <topology evidence="1">Single-pass type II membrane protein</topology>
        <orientation evidence="1">Periplasmic side</orientation>
    </subcellularLocation>
</comment>
<feature type="domain" description="PpiC" evidence="13">
    <location>
        <begin position="268"/>
        <end position="364"/>
    </location>
</feature>
<sequence>MLQRIGDALKGQKWLAYLVLGALALVFAAWGAYGIVNLNFGGSDYAAEANGAKISLEEAHNRWVRQQTQWQQRLGGMEIPPELRKRFQDQMLEGMIGEALIDERTQSLGYRVSTEALREAVQQEPAFQVGGQFSPEAAKGVLAQAGISLADYERDLRTQARRAQLEGGIRASEFLTPAERARLAELEGQEREVRYLVLPVERFKSAAGVDDAAVQTYYKAHQAEYMTPESAHLEYAQLSLAALEAQVTASDADLRAAYEKAKGRLEVPEKRHARHILITGKDDAAALAQAEKVLAEAKAGKDFGELAKQYSQDPGSAKNGGDLGWAERSAFVAPFADALFGMKVGEIKGPVKTQFGYHILRLDEIQ</sequence>
<keyword evidence="5 12" id="KW-1133">Transmembrane helix</keyword>
<dbReference type="InterPro" id="IPR027304">
    <property type="entry name" value="Trigger_fact/SurA_dom_sf"/>
</dbReference>
<accession>A0A537JSK3</accession>
<evidence type="ECO:0000256" key="10">
    <source>
        <dbReference type="ARBA" id="ARBA00042775"/>
    </source>
</evidence>
<evidence type="ECO:0000256" key="3">
    <source>
        <dbReference type="ARBA" id="ARBA00022519"/>
    </source>
</evidence>
<evidence type="ECO:0000313" key="14">
    <source>
        <dbReference type="EMBL" id="TMI86518.1"/>
    </source>
</evidence>
<dbReference type="EMBL" id="VBAK01000199">
    <property type="protein sequence ID" value="TMI86518.1"/>
    <property type="molecule type" value="Genomic_DNA"/>
</dbReference>
<name>A0A537JSK3_9BACT</name>
<evidence type="ECO:0000256" key="11">
    <source>
        <dbReference type="PROSITE-ProRule" id="PRU00278"/>
    </source>
</evidence>
<dbReference type="GO" id="GO:0003755">
    <property type="term" value="F:peptidyl-prolyl cis-trans isomerase activity"/>
    <property type="evidence" value="ECO:0007669"/>
    <property type="project" value="UniProtKB-KW"/>
</dbReference>
<dbReference type="PANTHER" id="PTHR47529">
    <property type="entry name" value="PEPTIDYL-PROLYL CIS-TRANS ISOMERASE D"/>
    <property type="match status" value="1"/>
</dbReference>
<evidence type="ECO:0000256" key="4">
    <source>
        <dbReference type="ARBA" id="ARBA00022692"/>
    </source>
</evidence>
<evidence type="ECO:0000256" key="2">
    <source>
        <dbReference type="ARBA" id="ARBA00022475"/>
    </source>
</evidence>
<dbReference type="Pfam" id="PF13624">
    <property type="entry name" value="SurA_N_3"/>
    <property type="match status" value="1"/>
</dbReference>
<dbReference type="InterPro" id="IPR000297">
    <property type="entry name" value="PPIase_PpiC"/>
</dbReference>
<dbReference type="InterPro" id="IPR046357">
    <property type="entry name" value="PPIase_dom_sf"/>
</dbReference>
<comment type="caution">
    <text evidence="14">The sequence shown here is derived from an EMBL/GenBank/DDBJ whole genome shotgun (WGS) entry which is preliminary data.</text>
</comment>
<dbReference type="AlphaFoldDB" id="A0A537JSK3"/>
<dbReference type="SUPFAM" id="SSF109998">
    <property type="entry name" value="Triger factor/SurA peptide-binding domain-like"/>
    <property type="match status" value="1"/>
</dbReference>
<dbReference type="PROSITE" id="PS01096">
    <property type="entry name" value="PPIC_PPIASE_1"/>
    <property type="match status" value="1"/>
</dbReference>
<reference evidence="14 15" key="1">
    <citation type="journal article" date="2019" name="Nat. Microbiol.">
        <title>Mediterranean grassland soil C-N compound turnover is dependent on rainfall and depth, and is mediated by genomically divergent microorganisms.</title>
        <authorList>
            <person name="Diamond S."/>
            <person name="Andeer P.F."/>
            <person name="Li Z."/>
            <person name="Crits-Christoph A."/>
            <person name="Burstein D."/>
            <person name="Anantharaman K."/>
            <person name="Lane K.R."/>
            <person name="Thomas B.C."/>
            <person name="Pan C."/>
            <person name="Northen T.R."/>
            <person name="Banfield J.F."/>
        </authorList>
    </citation>
    <scope>NUCLEOTIDE SEQUENCE [LARGE SCALE GENOMIC DNA]</scope>
    <source>
        <strain evidence="14">NP_3</strain>
    </source>
</reference>
<keyword evidence="3" id="KW-0997">Cell inner membrane</keyword>
<comment type="similarity">
    <text evidence="8">Belongs to the PpiD chaperone family.</text>
</comment>
<evidence type="ECO:0000256" key="12">
    <source>
        <dbReference type="SAM" id="Phobius"/>
    </source>
</evidence>
<evidence type="ECO:0000256" key="8">
    <source>
        <dbReference type="ARBA" id="ARBA00038408"/>
    </source>
</evidence>
<proteinExistence type="inferred from homology"/>
<evidence type="ECO:0000256" key="1">
    <source>
        <dbReference type="ARBA" id="ARBA00004382"/>
    </source>
</evidence>
<keyword evidence="4 12" id="KW-0812">Transmembrane</keyword>
<dbReference type="GO" id="GO:0005886">
    <property type="term" value="C:plasma membrane"/>
    <property type="evidence" value="ECO:0007669"/>
    <property type="project" value="UniProtKB-SubCell"/>
</dbReference>
<evidence type="ECO:0000259" key="13">
    <source>
        <dbReference type="PROSITE" id="PS50198"/>
    </source>
</evidence>
<gene>
    <name evidence="14" type="ORF">E6H00_18120</name>
</gene>
<dbReference type="Gene3D" id="1.10.4030.10">
    <property type="entry name" value="Porin chaperone SurA, peptide-binding domain"/>
    <property type="match status" value="1"/>
</dbReference>
<evidence type="ECO:0000256" key="9">
    <source>
        <dbReference type="ARBA" id="ARBA00040743"/>
    </source>
</evidence>
<evidence type="ECO:0000313" key="15">
    <source>
        <dbReference type="Proteomes" id="UP000318509"/>
    </source>
</evidence>
<evidence type="ECO:0000256" key="6">
    <source>
        <dbReference type="ARBA" id="ARBA00023136"/>
    </source>
</evidence>